<dbReference type="GO" id="GO:0004252">
    <property type="term" value="F:serine-type endopeptidase activity"/>
    <property type="evidence" value="ECO:0007669"/>
    <property type="project" value="UniProtKB-UniRule"/>
</dbReference>
<dbReference type="GO" id="GO:0009003">
    <property type="term" value="F:signal peptidase activity"/>
    <property type="evidence" value="ECO:0007669"/>
    <property type="project" value="UniProtKB-EC"/>
</dbReference>
<evidence type="ECO:0000259" key="7">
    <source>
        <dbReference type="Pfam" id="PF10502"/>
    </source>
</evidence>
<dbReference type="Pfam" id="PF10502">
    <property type="entry name" value="Peptidase_S26"/>
    <property type="match status" value="1"/>
</dbReference>
<comment type="subcellular location">
    <subcellularLocation>
        <location evidence="1">Membrane</location>
    </subcellularLocation>
</comment>
<dbReference type="InterPro" id="IPR001733">
    <property type="entry name" value="Peptidase_S26B"/>
</dbReference>
<dbReference type="GO" id="GO:0016020">
    <property type="term" value="C:membrane"/>
    <property type="evidence" value="ECO:0007669"/>
    <property type="project" value="UniProtKB-SubCell"/>
</dbReference>
<keyword evidence="4 6" id="KW-0472">Membrane</keyword>
<evidence type="ECO:0000256" key="6">
    <source>
        <dbReference type="SAM" id="Phobius"/>
    </source>
</evidence>
<feature type="transmembrane region" description="Helical" evidence="6">
    <location>
        <begin position="16"/>
        <end position="35"/>
    </location>
</feature>
<dbReference type="Proteomes" id="UP000003379">
    <property type="component" value="Unassembled WGS sequence"/>
</dbReference>
<name>G9X9Y2_9FIRM</name>
<gene>
    <name evidence="8" type="ORF">HMPREF9628_00073</name>
</gene>
<dbReference type="PANTHER" id="PTHR10806">
    <property type="entry name" value="SIGNAL PEPTIDASE COMPLEX CATALYTIC SUBUNIT SEC11"/>
    <property type="match status" value="1"/>
</dbReference>
<evidence type="ECO:0000256" key="3">
    <source>
        <dbReference type="ARBA" id="ARBA00022989"/>
    </source>
</evidence>
<feature type="domain" description="Peptidase S26" evidence="7">
    <location>
        <begin position="267"/>
        <end position="342"/>
    </location>
</feature>
<feature type="transmembrane region" description="Helical" evidence="6">
    <location>
        <begin position="47"/>
        <end position="64"/>
    </location>
</feature>
<dbReference type="EC" id="3.4.21.89" evidence="5"/>
<feature type="transmembrane region" description="Helical" evidence="6">
    <location>
        <begin position="76"/>
        <end position="96"/>
    </location>
</feature>
<comment type="caution">
    <text evidence="8">The sequence shown here is derived from an EMBL/GenBank/DDBJ whole genome shotgun (WGS) entry which is preliminary data.</text>
</comment>
<dbReference type="PANTHER" id="PTHR10806:SF6">
    <property type="entry name" value="SIGNAL PEPTIDASE COMPLEX CATALYTIC SUBUNIT SEC11"/>
    <property type="match status" value="1"/>
</dbReference>
<dbReference type="HOGENOM" id="CLU_058609_0_0_9"/>
<proteinExistence type="predicted"/>
<evidence type="ECO:0000256" key="2">
    <source>
        <dbReference type="ARBA" id="ARBA00022692"/>
    </source>
</evidence>
<feature type="transmembrane region" description="Helical" evidence="6">
    <location>
        <begin position="227"/>
        <end position="244"/>
    </location>
</feature>
<evidence type="ECO:0000256" key="4">
    <source>
        <dbReference type="ARBA" id="ARBA00023136"/>
    </source>
</evidence>
<keyword evidence="2 6" id="KW-0812">Transmembrane</keyword>
<dbReference type="CDD" id="cd06530">
    <property type="entry name" value="S26_SPase_I"/>
    <property type="match status" value="1"/>
</dbReference>
<dbReference type="RefSeq" id="WP_009528382.1">
    <property type="nucleotide sequence ID" value="NZ_JH414596.1"/>
</dbReference>
<evidence type="ECO:0000313" key="9">
    <source>
        <dbReference type="Proteomes" id="UP000003379"/>
    </source>
</evidence>
<reference evidence="8 9" key="1">
    <citation type="submission" date="2011-08" db="EMBL/GenBank/DDBJ databases">
        <title>The Genome Sequence of Eubacteriaceae bacterium CM5.</title>
        <authorList>
            <consortium name="The Broad Institute Genome Sequencing Platform"/>
            <person name="Earl A."/>
            <person name="Ward D."/>
            <person name="Feldgarden M."/>
            <person name="Gevers D."/>
            <person name="Sizova M."/>
            <person name="Hazen A."/>
            <person name="Epstein S."/>
            <person name="Young S.K."/>
            <person name="Zeng Q."/>
            <person name="Gargeya S."/>
            <person name="Fitzgerald M."/>
            <person name="Haas B."/>
            <person name="Abouelleil A."/>
            <person name="Alvarado L."/>
            <person name="Arachchi H.M."/>
            <person name="Berlin A."/>
            <person name="Brown A."/>
            <person name="Chapman S.B."/>
            <person name="Chen Z."/>
            <person name="Dunbar C."/>
            <person name="Freedman E."/>
            <person name="Gearin G."/>
            <person name="Gellesch M."/>
            <person name="Goldberg J."/>
            <person name="Griggs A."/>
            <person name="Gujja S."/>
            <person name="Heiman D."/>
            <person name="Howarth C."/>
            <person name="Larson L."/>
            <person name="Lui A."/>
            <person name="MacDonald P.J.P."/>
            <person name="Montmayeur A."/>
            <person name="Murphy C."/>
            <person name="Neiman D."/>
            <person name="Pearson M."/>
            <person name="Priest M."/>
            <person name="Roberts A."/>
            <person name="Saif S."/>
            <person name="Shea T."/>
            <person name="Shenoy N."/>
            <person name="Sisk P."/>
            <person name="Stolte C."/>
            <person name="Sykes S."/>
            <person name="Wortman J."/>
            <person name="Nusbaum C."/>
            <person name="Birren B."/>
        </authorList>
    </citation>
    <scope>NUCLEOTIDE SEQUENCE [LARGE SCALE GENOMIC DNA]</scope>
    <source>
        <strain evidence="8 9">CM5</strain>
    </source>
</reference>
<feature type="transmembrane region" description="Helical" evidence="6">
    <location>
        <begin position="191"/>
        <end position="215"/>
    </location>
</feature>
<evidence type="ECO:0000256" key="1">
    <source>
        <dbReference type="ARBA" id="ARBA00004370"/>
    </source>
</evidence>
<dbReference type="AlphaFoldDB" id="G9X9Y2"/>
<dbReference type="PRINTS" id="PR00728">
    <property type="entry name" value="SIGNALPTASE"/>
</dbReference>
<accession>G9X9Y2</accession>
<dbReference type="STRING" id="796937.HMPREF9630_01165"/>
<dbReference type="PATRIC" id="fig|796940.3.peg.74"/>
<protein>
    <recommendedName>
        <fullName evidence="5">Signal peptidase I</fullName>
        <ecNumber evidence="5">3.4.21.89</ecNumber>
    </recommendedName>
</protein>
<organism evidence="8 9">
    <name type="scientific">Peptoanaerobacter stomatis</name>
    <dbReference type="NCBI Taxonomy" id="796937"/>
    <lineage>
        <taxon>Bacteria</taxon>
        <taxon>Bacillati</taxon>
        <taxon>Bacillota</taxon>
        <taxon>Clostridia</taxon>
        <taxon>Peptostreptococcales</taxon>
        <taxon>Filifactoraceae</taxon>
        <taxon>Peptoanaerobacter</taxon>
    </lineage>
</organism>
<dbReference type="InterPro" id="IPR036286">
    <property type="entry name" value="LexA/Signal_pep-like_sf"/>
</dbReference>
<evidence type="ECO:0000313" key="8">
    <source>
        <dbReference type="EMBL" id="EHL20228.1"/>
    </source>
</evidence>
<feature type="transmembrane region" description="Helical" evidence="6">
    <location>
        <begin position="147"/>
        <end position="164"/>
    </location>
</feature>
<feature type="transmembrane region" description="Helical" evidence="6">
    <location>
        <begin position="264"/>
        <end position="286"/>
    </location>
</feature>
<evidence type="ECO:0000256" key="5">
    <source>
        <dbReference type="NCBIfam" id="TIGR02228"/>
    </source>
</evidence>
<dbReference type="NCBIfam" id="TIGR02228">
    <property type="entry name" value="sigpep_I_arch"/>
    <property type="match status" value="1"/>
</dbReference>
<dbReference type="EMBL" id="AFZG01000001">
    <property type="protein sequence ID" value="EHL20228.1"/>
    <property type="molecule type" value="Genomic_DNA"/>
</dbReference>
<keyword evidence="3 6" id="KW-1133">Transmembrane helix</keyword>
<dbReference type="GO" id="GO:0006465">
    <property type="term" value="P:signal peptide processing"/>
    <property type="evidence" value="ECO:0007669"/>
    <property type="project" value="UniProtKB-UniRule"/>
</dbReference>
<dbReference type="InterPro" id="IPR019533">
    <property type="entry name" value="Peptidase_S26"/>
</dbReference>
<dbReference type="SUPFAM" id="SSF51306">
    <property type="entry name" value="LexA/Signal peptidase"/>
    <property type="match status" value="1"/>
</dbReference>
<sequence length="403" mass="45765">MKKEYRKKLLNSDRKYKVYTFFLLFSIILSALPFFKTKILSLPFAAPIYWGLIICIIYFCIPAINMPNKNFINGSLLGYAVSGAIIFVALEFLSAVFMKKLEASPYDISIIGILLNIINIFPQLAAREMIRAYAFATAYKTMKYRRIMIVITTLIMILADMNFAKLNTISQDRDLFIYVIKNVAPIITKNALMSAFIFYGGVLPSIVYIGIIELFQKCFPVLPELPWIAEGAIGIAFPSMYMTYIMDRSTNQCKTVVSQKENILYLISLFLATMFSWFCVGVFPVYPSIILTGSMEPLIYPGDVVIIEKMMKEKDIYELSKGDIINFKREDITITHRIKEVITDEAGNRSFETKGDNNKTPDEIIVQPNDVKGIIIKVVPKVGLPVLILKEQDEVPEGVIDDK</sequence>